<organism evidence="2 3">
    <name type="scientific">Apiospora kogelbergensis</name>
    <dbReference type="NCBI Taxonomy" id="1337665"/>
    <lineage>
        <taxon>Eukaryota</taxon>
        <taxon>Fungi</taxon>
        <taxon>Dikarya</taxon>
        <taxon>Ascomycota</taxon>
        <taxon>Pezizomycotina</taxon>
        <taxon>Sordariomycetes</taxon>
        <taxon>Xylariomycetidae</taxon>
        <taxon>Amphisphaeriales</taxon>
        <taxon>Apiosporaceae</taxon>
        <taxon>Apiospora</taxon>
    </lineage>
</organism>
<dbReference type="EMBL" id="JAQQWP010000001">
    <property type="protein sequence ID" value="KAK8132817.1"/>
    <property type="molecule type" value="Genomic_DNA"/>
</dbReference>
<dbReference type="Proteomes" id="UP001392437">
    <property type="component" value="Unassembled WGS sequence"/>
</dbReference>
<feature type="compositionally biased region" description="Basic and acidic residues" evidence="1">
    <location>
        <begin position="9"/>
        <end position="30"/>
    </location>
</feature>
<evidence type="ECO:0000256" key="1">
    <source>
        <dbReference type="SAM" id="MobiDB-lite"/>
    </source>
</evidence>
<gene>
    <name evidence="2" type="ORF">PG999_000990</name>
</gene>
<name>A0AAW0RDC4_9PEZI</name>
<evidence type="ECO:0000313" key="2">
    <source>
        <dbReference type="EMBL" id="KAK8132817.1"/>
    </source>
</evidence>
<feature type="compositionally biased region" description="Basic and acidic residues" evidence="1">
    <location>
        <begin position="82"/>
        <end position="93"/>
    </location>
</feature>
<reference evidence="2 3" key="1">
    <citation type="submission" date="2023-01" db="EMBL/GenBank/DDBJ databases">
        <title>Analysis of 21 Apiospora genomes using comparative genomics revels a genus with tremendous synthesis potential of carbohydrate active enzymes and secondary metabolites.</title>
        <authorList>
            <person name="Sorensen T."/>
        </authorList>
    </citation>
    <scope>NUCLEOTIDE SEQUENCE [LARGE SCALE GENOMIC DNA]</scope>
    <source>
        <strain evidence="2 3">CBS 117206</strain>
    </source>
</reference>
<comment type="caution">
    <text evidence="2">The sequence shown here is derived from an EMBL/GenBank/DDBJ whole genome shotgun (WGS) entry which is preliminary data.</text>
</comment>
<dbReference type="AlphaFoldDB" id="A0AAW0RDC4"/>
<evidence type="ECO:0000313" key="3">
    <source>
        <dbReference type="Proteomes" id="UP001392437"/>
    </source>
</evidence>
<sequence length="93" mass="9741">MGDINTDILDDHTMDLKGNHQEEPKSKPERLTTVAGNKGQGERPGVVEPCTQSEGGSHGSDDGLASLKDAAVEGEDCTMEGTDVKGEEDASDV</sequence>
<protein>
    <submittedName>
        <fullName evidence="2">Uncharacterized protein</fullName>
    </submittedName>
</protein>
<feature type="region of interest" description="Disordered" evidence="1">
    <location>
        <begin position="1"/>
        <end position="93"/>
    </location>
</feature>
<keyword evidence="3" id="KW-1185">Reference proteome</keyword>
<accession>A0AAW0RDC4</accession>
<proteinExistence type="predicted"/>